<dbReference type="EMBL" id="JBHTKZ010000113">
    <property type="protein sequence ID" value="MFD1184530.1"/>
    <property type="molecule type" value="Genomic_DNA"/>
</dbReference>
<dbReference type="Proteomes" id="UP001597211">
    <property type="component" value="Unassembled WGS sequence"/>
</dbReference>
<dbReference type="RefSeq" id="WP_270407565.1">
    <property type="nucleotide sequence ID" value="NZ_JAQDEO010000153.1"/>
</dbReference>
<sequence length="246" mass="29527">MESLHELKGGHERWVKDSLDIDIQKQQDEEVYMTFVEKWSTSCDLDNWKSWTSWLLGAGSNSISMEMEKNLQELKEYIFSRVWPTRYPELNDSFENFRKVLEDLLRVFHEYSEEKRNSYVTERFYKIKEWDPKRYQMLLREFEYHIALVQDLVLELTRAGNFICDMVRKYLLSSYRMNEGLLLVESGPYMDMGFRIYRTQYRENEISSSKPYPGIAEFKKIRVTRDVCFGIGTSSTDPEFLKHLES</sequence>
<organism evidence="1 2">
    <name type="scientific">Paenibacillus timonensis</name>
    <dbReference type="NCBI Taxonomy" id="225915"/>
    <lineage>
        <taxon>Bacteria</taxon>
        <taxon>Bacillati</taxon>
        <taxon>Bacillota</taxon>
        <taxon>Bacilli</taxon>
        <taxon>Bacillales</taxon>
        <taxon>Paenibacillaceae</taxon>
        <taxon>Paenibacillus</taxon>
    </lineage>
</organism>
<protein>
    <submittedName>
        <fullName evidence="1">Uncharacterized protein</fullName>
    </submittedName>
</protein>
<keyword evidence="2" id="KW-1185">Reference proteome</keyword>
<proteinExistence type="predicted"/>
<evidence type="ECO:0000313" key="2">
    <source>
        <dbReference type="Proteomes" id="UP001597211"/>
    </source>
</evidence>
<name>A0ABW3SIX9_9BACL</name>
<accession>A0ABW3SIX9</accession>
<evidence type="ECO:0000313" key="1">
    <source>
        <dbReference type="EMBL" id="MFD1184530.1"/>
    </source>
</evidence>
<reference evidence="2" key="1">
    <citation type="journal article" date="2019" name="Int. J. Syst. Evol. Microbiol.">
        <title>The Global Catalogue of Microorganisms (GCM) 10K type strain sequencing project: providing services to taxonomists for standard genome sequencing and annotation.</title>
        <authorList>
            <consortium name="The Broad Institute Genomics Platform"/>
            <consortium name="The Broad Institute Genome Sequencing Center for Infectious Disease"/>
            <person name="Wu L."/>
            <person name="Ma J."/>
        </authorList>
    </citation>
    <scope>NUCLEOTIDE SEQUENCE [LARGE SCALE GENOMIC DNA]</scope>
    <source>
        <strain evidence="2">CCUG 48216</strain>
    </source>
</reference>
<comment type="caution">
    <text evidence="1">The sequence shown here is derived from an EMBL/GenBank/DDBJ whole genome shotgun (WGS) entry which is preliminary data.</text>
</comment>
<gene>
    <name evidence="1" type="ORF">ACFQ2Z_24730</name>
</gene>